<evidence type="ECO:0000259" key="2">
    <source>
        <dbReference type="Pfam" id="PF00364"/>
    </source>
</evidence>
<feature type="compositionally biased region" description="Low complexity" evidence="1">
    <location>
        <begin position="144"/>
        <end position="163"/>
    </location>
</feature>
<dbReference type="PANTHER" id="PTHR47597:SF1">
    <property type="entry name" value="IS A MEMBER OF THE PF|00364 BIOTIN-REQUIRING ENZYMES FAMILY-RELATED"/>
    <property type="match status" value="1"/>
</dbReference>
<accession>A0AAU9R9D7</accession>
<evidence type="ECO:0000313" key="3">
    <source>
        <dbReference type="EMBL" id="CAH2036506.1"/>
    </source>
</evidence>
<dbReference type="FunFam" id="2.40.50.100:FF:000059">
    <property type="entry name" value="Biotin/lipoyl attachment domain-containing protein"/>
    <property type="match status" value="1"/>
</dbReference>
<dbReference type="SUPFAM" id="SSF51230">
    <property type="entry name" value="Single hybrid motif"/>
    <property type="match status" value="1"/>
</dbReference>
<name>A0AAU9R9D7_THLAR</name>
<dbReference type="PANTHER" id="PTHR47597">
    <property type="entry name" value="IS A MEMBER OF THE PF|00364 BIOTIN-REQUIRING ENZYMES FAMILY-RELATED"/>
    <property type="match status" value="1"/>
</dbReference>
<feature type="non-terminal residue" evidence="3">
    <location>
        <position position="277"/>
    </location>
</feature>
<dbReference type="Pfam" id="PF00364">
    <property type="entry name" value="Biotin_lipoyl"/>
    <property type="match status" value="1"/>
</dbReference>
<evidence type="ECO:0000313" key="4">
    <source>
        <dbReference type="Proteomes" id="UP000836841"/>
    </source>
</evidence>
<gene>
    <name evidence="3" type="ORF">TAV2_LOCUS1160</name>
</gene>
<sequence>SLGAPKIKIGASDLGRLIKCDNLLIQNKQILCISQSRMKYPSLRTTLTSVKAIQLSAEAAAIADVEDSEETKPSVVNNTQLIPKSSEVEALINEITDSPSIAEFELKLGGFRLYVARKLAEQSSPPPQQTPSVVAASATPETITTNGSATSSSLSVSKTSSYSADRPQTLANKAANEGLVILRSPTVGYFRRSKTVKGKRLPTICKEKDIVKEGQVLCYIEQLGGQIPVESDVSGEIVKILREDGGEALFLCVAEPVGYDDALITVLPSFPGIKKLQ</sequence>
<dbReference type="AlphaFoldDB" id="A0AAU9R9D7"/>
<feature type="region of interest" description="Disordered" evidence="1">
    <location>
        <begin position="121"/>
        <end position="168"/>
    </location>
</feature>
<protein>
    <recommendedName>
        <fullName evidence="2">Lipoyl-binding domain-containing protein</fullName>
    </recommendedName>
</protein>
<reference evidence="3 4" key="1">
    <citation type="submission" date="2022-03" db="EMBL/GenBank/DDBJ databases">
        <authorList>
            <person name="Nunn A."/>
            <person name="Chopra R."/>
            <person name="Nunn A."/>
            <person name="Contreras Garrido A."/>
        </authorList>
    </citation>
    <scope>NUCLEOTIDE SEQUENCE [LARGE SCALE GENOMIC DNA]</scope>
</reference>
<dbReference type="InterPro" id="IPR053217">
    <property type="entry name" value="ACC_Biotin_Carrier"/>
</dbReference>
<feature type="non-terminal residue" evidence="3">
    <location>
        <position position="1"/>
    </location>
</feature>
<dbReference type="Gene3D" id="2.40.50.100">
    <property type="match status" value="1"/>
</dbReference>
<organism evidence="3 4">
    <name type="scientific">Thlaspi arvense</name>
    <name type="common">Field penny-cress</name>
    <dbReference type="NCBI Taxonomy" id="13288"/>
    <lineage>
        <taxon>Eukaryota</taxon>
        <taxon>Viridiplantae</taxon>
        <taxon>Streptophyta</taxon>
        <taxon>Embryophyta</taxon>
        <taxon>Tracheophyta</taxon>
        <taxon>Spermatophyta</taxon>
        <taxon>Magnoliopsida</taxon>
        <taxon>eudicotyledons</taxon>
        <taxon>Gunneridae</taxon>
        <taxon>Pentapetalae</taxon>
        <taxon>rosids</taxon>
        <taxon>malvids</taxon>
        <taxon>Brassicales</taxon>
        <taxon>Brassicaceae</taxon>
        <taxon>Thlaspideae</taxon>
        <taxon>Thlaspi</taxon>
    </lineage>
</organism>
<keyword evidence="4" id="KW-1185">Reference proteome</keyword>
<dbReference type="InterPro" id="IPR000089">
    <property type="entry name" value="Biotin_lipoyl"/>
</dbReference>
<dbReference type="InterPro" id="IPR011053">
    <property type="entry name" value="Single_hybrid_motif"/>
</dbReference>
<proteinExistence type="predicted"/>
<dbReference type="CDD" id="cd06850">
    <property type="entry name" value="biotinyl_domain"/>
    <property type="match status" value="1"/>
</dbReference>
<feature type="domain" description="Lipoyl-binding" evidence="2">
    <location>
        <begin position="198"/>
        <end position="246"/>
    </location>
</feature>
<dbReference type="Proteomes" id="UP000836841">
    <property type="component" value="Chromosome 1"/>
</dbReference>
<dbReference type="EMBL" id="OU466857">
    <property type="protein sequence ID" value="CAH2036506.1"/>
    <property type="molecule type" value="Genomic_DNA"/>
</dbReference>
<evidence type="ECO:0000256" key="1">
    <source>
        <dbReference type="SAM" id="MobiDB-lite"/>
    </source>
</evidence>